<keyword evidence="3" id="KW-0479">Metal-binding</keyword>
<dbReference type="GO" id="GO:0008270">
    <property type="term" value="F:zinc ion binding"/>
    <property type="evidence" value="ECO:0007669"/>
    <property type="project" value="UniProtKB-KW"/>
</dbReference>
<dbReference type="PANTHER" id="PTHR12214:SF0">
    <property type="entry name" value="LD29489P"/>
    <property type="match status" value="1"/>
</dbReference>
<dbReference type="GO" id="GO:0003677">
    <property type="term" value="F:DNA binding"/>
    <property type="evidence" value="ECO:0007669"/>
    <property type="project" value="InterPro"/>
</dbReference>
<dbReference type="Pfam" id="PF15458">
    <property type="entry name" value="NTR2"/>
    <property type="match status" value="1"/>
</dbReference>
<dbReference type="SMART" id="SM00238">
    <property type="entry name" value="BIR"/>
    <property type="match status" value="2"/>
</dbReference>
<keyword evidence="5" id="KW-0862">Zinc</keyword>
<gene>
    <name evidence="9" type="ORF">CTOB1V02_LOCUS230</name>
</gene>
<keyword evidence="4" id="KW-0863">Zinc-finger</keyword>
<evidence type="ECO:0000256" key="1">
    <source>
        <dbReference type="ARBA" id="ARBA00004123"/>
    </source>
</evidence>
<feature type="region of interest" description="Disordered" evidence="8">
    <location>
        <begin position="144"/>
        <end position="166"/>
    </location>
</feature>
<comment type="similarity">
    <text evidence="2">Belongs to the IAP family.</text>
</comment>
<reference evidence="9" key="1">
    <citation type="submission" date="2020-11" db="EMBL/GenBank/DDBJ databases">
        <authorList>
            <person name="Tran Van P."/>
        </authorList>
    </citation>
    <scope>NUCLEOTIDE SEQUENCE</scope>
</reference>
<feature type="compositionally biased region" description="Acidic residues" evidence="8">
    <location>
        <begin position="147"/>
        <end position="164"/>
    </location>
</feature>
<proteinExistence type="inferred from homology"/>
<evidence type="ECO:0000256" key="5">
    <source>
        <dbReference type="ARBA" id="ARBA00022833"/>
    </source>
</evidence>
<dbReference type="Pfam" id="PF13920">
    <property type="entry name" value="zf-C3HC4_3"/>
    <property type="match status" value="1"/>
</dbReference>
<evidence type="ECO:0000256" key="3">
    <source>
        <dbReference type="ARBA" id="ARBA00022723"/>
    </source>
</evidence>
<keyword evidence="7" id="KW-0175">Coiled coil</keyword>
<dbReference type="GO" id="GO:0071008">
    <property type="term" value="C:U2-type post-mRNA release spliceosomal complex"/>
    <property type="evidence" value="ECO:0007669"/>
    <property type="project" value="InterPro"/>
</dbReference>
<dbReference type="InterPro" id="IPR001841">
    <property type="entry name" value="Znf_RING"/>
</dbReference>
<dbReference type="Gene3D" id="1.10.8.10">
    <property type="entry name" value="DNA helicase RuvA subunit, C-terminal domain"/>
    <property type="match status" value="1"/>
</dbReference>
<keyword evidence="6" id="KW-0539">Nucleus</keyword>
<dbReference type="Pfam" id="PF00653">
    <property type="entry name" value="BIR"/>
    <property type="match status" value="2"/>
</dbReference>
<sequence length="1347" mass="150774">MSESLFKKRSKKVANVRSVLAEDEEEGDGGDGVEPMDVSNVEVFKKPKKKKEKKGEPTKLSFGDDLEADDGEEFRVKKSSQSRKLKKQIKQEKLKEEAAKSGSQKKTLGEPEHSFIPESERQSKVFQKEGPVILSGKDALAILYQQEDQEGGGAESEEEEDESEGNVYQRMLMSGVIPDARMIHEAKKRRQRAREMGDAAVGIVPAGASVGSAAGGSLGSTADFVPLDKGERRRLIREHDEDKEDEDDGSLRDASGRLMMSLSSVKELERKERQRLWEESENQEGEGWEDTQLRKTGALLASTGVAVLSESHEPVGMELHEEDEEMRTVAEVEARLKAKMDGLGDLIEKTERELDNLTLEEQALKEELEELESRRCQDAQKRFTFYQETRSYVTDLIDCLNEKSVVVEALELKMAGLHRQRSMLLVERRRKDVNDENEVLCKGTQALIDKDRRRRIRERDGRRLRRKQEREREGKTDSDQVHPGWSSDEEEDSSVLVNFKNDRETILSDASKVFDDVSDDFATAAHVLNHFIRWKNWDEQAFNEAYVGICLPKIFAFWIRLEALQWNPLDYEESLGIESMAWFNALLQYPLSTSNPPKSDDFLISKAADRALLPKLTILARDAWDPMSRKQSLSLVRSLKRLSSQFPSINGKNARLRTFLETVVAKLKASVEHDVFIPLLSREQLQPKSDGESFLERQVWSAIKLFGNILLWEGIIGDHVLIEVGVTSLLNRYIMMAISQHEKDQLKKCRAILDSIPVGWFHRTDPISALVPLKALLEKAIRSQPSAVELLNERTMLARARAGAEYGETWNVDAITGPPPPMPLTDMSRPIDSLDSNDMREDDSEFHSDHSSQDEMLSEPSTPPRSNPQTAEAMDALPSSSSATAHSSLPDLVRISSRTKTKKPPTYTAESLRKEADRLSTFTTAPWPWPADHINPSELAKWGFFYLQDGRNSDRVQCVFCHGVILGWEPGDDPKEEHLRHFPNCAFMRQRAVGNVPLESSAASVPASTSLPAGTDVCGRRDRGYEIRPLSQPERGVGDFVNCFHCGGGLKNWEPNDDVWIEHAKWYPGCPFVLLSKGEAFVKQAIAGNPPPSGSAGGASRLSSEQLARDLEILMKREPAQTALELGIDMGLVREAISSRLSQGGGAFVDAQELIEAAFKCAESRDKRLRREENDFNRPPFLPTARALSHPPPPPVEMAEEGLVEDVGSGRESGFHSRTSSSGEDISEEEPPSDPLVLAPSNVMNRGPRQIPLPPSRGVSLLSSPKDGPTTSSSLRLTEPEDDNDPLREEKRRLEEFRLCKVCMDNEKCVVLLPCAHLCVCASCAPALKDCPICRELIRGTVKTYIS</sequence>
<dbReference type="InterPro" id="IPR001370">
    <property type="entry name" value="BIR_rpt"/>
</dbReference>
<dbReference type="FunFam" id="1.10.1170.10:FF:000002">
    <property type="entry name" value="Baculoviral IAP repeat containing 7"/>
    <property type="match status" value="1"/>
</dbReference>
<comment type="subcellular location">
    <subcellularLocation>
        <location evidence="1">Nucleus</location>
    </subcellularLocation>
</comment>
<feature type="compositionally biased region" description="Basic and acidic residues" evidence="8">
    <location>
        <begin position="89"/>
        <end position="99"/>
    </location>
</feature>
<feature type="compositionally biased region" description="Acidic residues" evidence="8">
    <location>
        <begin position="21"/>
        <end position="31"/>
    </location>
</feature>
<feature type="compositionally biased region" description="Basic and acidic residues" evidence="8">
    <location>
        <begin position="468"/>
        <end position="480"/>
    </location>
</feature>
<feature type="compositionally biased region" description="Basic residues" evidence="8">
    <location>
        <begin position="77"/>
        <end position="88"/>
    </location>
</feature>
<organism evidence="9">
    <name type="scientific">Cyprideis torosa</name>
    <dbReference type="NCBI Taxonomy" id="163714"/>
    <lineage>
        <taxon>Eukaryota</taxon>
        <taxon>Metazoa</taxon>
        <taxon>Ecdysozoa</taxon>
        <taxon>Arthropoda</taxon>
        <taxon>Crustacea</taxon>
        <taxon>Oligostraca</taxon>
        <taxon>Ostracoda</taxon>
        <taxon>Podocopa</taxon>
        <taxon>Podocopida</taxon>
        <taxon>Cytherocopina</taxon>
        <taxon>Cytheroidea</taxon>
        <taxon>Cytherideidae</taxon>
        <taxon>Cyprideis</taxon>
    </lineage>
</organism>
<feature type="region of interest" description="Disordered" evidence="8">
    <location>
        <begin position="235"/>
        <end position="264"/>
    </location>
</feature>
<feature type="region of interest" description="Disordered" evidence="8">
    <location>
        <begin position="1"/>
        <end position="128"/>
    </location>
</feature>
<feature type="coiled-coil region" evidence="7">
    <location>
        <begin position="333"/>
        <end position="374"/>
    </location>
</feature>
<dbReference type="OrthoDB" id="6381071at2759"/>
<feature type="region of interest" description="Disordered" evidence="8">
    <location>
        <begin position="459"/>
        <end position="493"/>
    </location>
</feature>
<dbReference type="InterPro" id="IPR013083">
    <property type="entry name" value="Znf_RING/FYVE/PHD"/>
</dbReference>
<dbReference type="EMBL" id="OB660037">
    <property type="protein sequence ID" value="CAD7222215.1"/>
    <property type="molecule type" value="Genomic_DNA"/>
</dbReference>
<dbReference type="InterPro" id="IPR028211">
    <property type="entry name" value="Ntr2"/>
</dbReference>
<dbReference type="CDD" id="cd00022">
    <property type="entry name" value="BIR"/>
    <property type="match status" value="2"/>
</dbReference>
<evidence type="ECO:0000256" key="7">
    <source>
        <dbReference type="SAM" id="Coils"/>
    </source>
</evidence>
<feature type="compositionally biased region" description="Basic and acidic residues" evidence="8">
    <location>
        <begin position="107"/>
        <end position="127"/>
    </location>
</feature>
<dbReference type="Gene3D" id="3.30.40.10">
    <property type="entry name" value="Zinc/RING finger domain, C3HC4 (zinc finger)"/>
    <property type="match status" value="1"/>
</dbReference>
<feature type="compositionally biased region" description="Low complexity" evidence="8">
    <location>
        <begin position="879"/>
        <end position="888"/>
    </location>
</feature>
<dbReference type="GO" id="GO:0000390">
    <property type="term" value="P:spliceosomal complex disassembly"/>
    <property type="evidence" value="ECO:0007669"/>
    <property type="project" value="InterPro"/>
</dbReference>
<dbReference type="Gene3D" id="1.10.1170.10">
    <property type="entry name" value="Inhibitor Of Apoptosis Protein (2mihbC-IAP-1), Chain A"/>
    <property type="match status" value="2"/>
</dbReference>
<feature type="region of interest" description="Disordered" evidence="8">
    <location>
        <begin position="1170"/>
        <end position="1288"/>
    </location>
</feature>
<evidence type="ECO:0000313" key="9">
    <source>
        <dbReference type="EMBL" id="CAD7222215.1"/>
    </source>
</evidence>
<protein>
    <submittedName>
        <fullName evidence="9">Uncharacterized protein</fullName>
    </submittedName>
</protein>
<dbReference type="PROSITE" id="PS50143">
    <property type="entry name" value="BIR_REPEAT_2"/>
    <property type="match status" value="2"/>
</dbReference>
<dbReference type="PROSITE" id="PS50089">
    <property type="entry name" value="ZF_RING_2"/>
    <property type="match status" value="1"/>
</dbReference>
<evidence type="ECO:0000256" key="6">
    <source>
        <dbReference type="ARBA" id="ARBA00023242"/>
    </source>
</evidence>
<evidence type="ECO:0000256" key="2">
    <source>
        <dbReference type="ARBA" id="ARBA00006672"/>
    </source>
</evidence>
<name>A0A7R8W435_9CRUS</name>
<dbReference type="SUPFAM" id="SSF57924">
    <property type="entry name" value="Inhibitor of apoptosis (IAP) repeat"/>
    <property type="match status" value="2"/>
</dbReference>
<evidence type="ECO:0000256" key="8">
    <source>
        <dbReference type="SAM" id="MobiDB-lite"/>
    </source>
</evidence>
<dbReference type="InterPro" id="IPR012890">
    <property type="entry name" value="GCFC2-like"/>
</dbReference>
<dbReference type="PANTHER" id="PTHR12214">
    <property type="entry name" value="GC-RICH SEQUENCE DNA-BINDING FACTOR"/>
    <property type="match status" value="1"/>
</dbReference>
<evidence type="ECO:0000256" key="4">
    <source>
        <dbReference type="ARBA" id="ARBA00022771"/>
    </source>
</evidence>
<accession>A0A7R8W435</accession>
<feature type="region of interest" description="Disordered" evidence="8">
    <location>
        <begin position="811"/>
        <end position="912"/>
    </location>
</feature>
<dbReference type="CDD" id="cd16713">
    <property type="entry name" value="RING-HC_BIRC2_3_7"/>
    <property type="match status" value="1"/>
</dbReference>